<gene>
    <name evidence="1" type="ORF">OMP38_12400</name>
</gene>
<name>A0A9X4KG22_9BACL</name>
<keyword evidence="2" id="KW-1185">Reference proteome</keyword>
<dbReference type="AlphaFoldDB" id="A0A9X4KG22"/>
<evidence type="ECO:0000313" key="2">
    <source>
        <dbReference type="Proteomes" id="UP001153387"/>
    </source>
</evidence>
<dbReference type="RefSeq" id="WP_277565450.1">
    <property type="nucleotide sequence ID" value="NZ_JAPDHZ010000003.1"/>
</dbReference>
<dbReference type="EMBL" id="JAPDHZ010000003">
    <property type="protein sequence ID" value="MDG0791579.1"/>
    <property type="molecule type" value="Genomic_DNA"/>
</dbReference>
<dbReference type="Proteomes" id="UP001153387">
    <property type="component" value="Unassembled WGS sequence"/>
</dbReference>
<keyword evidence="1" id="KW-0645">Protease</keyword>
<dbReference type="InterPro" id="IPR008969">
    <property type="entry name" value="CarboxyPept-like_regulatory"/>
</dbReference>
<sequence>MHARIVSDPGDVVTFFQVDKYRIGGKVTNADGTPVKDAVVWIDRDEGEGFGKSTPTDAEGRYELYYLPEQEEGTNLSVTIGTTRYTLPENRVFHIPEETSVQINITLPSEGTVIDDKPPTLVSVTSPGAMYTGVLAGLRVPEGTRYTVTIPDKEGRFVLTVPKTVWDTKPRFFETKMTRFVEDRQLGWGGFASCRIFAGGSGRPFG</sequence>
<evidence type="ECO:0000313" key="1">
    <source>
        <dbReference type="EMBL" id="MDG0791579.1"/>
    </source>
</evidence>
<accession>A0A9X4KG22</accession>
<dbReference type="Pfam" id="PF13620">
    <property type="entry name" value="CarboxypepD_reg"/>
    <property type="match status" value="1"/>
</dbReference>
<keyword evidence="1" id="KW-0378">Hydrolase</keyword>
<protein>
    <submittedName>
        <fullName evidence="1">Carboxypeptidase-like regulatory domain-containing protein</fullName>
    </submittedName>
</protein>
<dbReference type="Gene3D" id="2.60.40.1120">
    <property type="entry name" value="Carboxypeptidase-like, regulatory domain"/>
    <property type="match status" value="1"/>
</dbReference>
<comment type="caution">
    <text evidence="1">The sequence shown here is derived from an EMBL/GenBank/DDBJ whole genome shotgun (WGS) entry which is preliminary data.</text>
</comment>
<organism evidence="1 2">
    <name type="scientific">Cohnella ginsengisoli</name>
    <dbReference type="NCBI Taxonomy" id="425004"/>
    <lineage>
        <taxon>Bacteria</taxon>
        <taxon>Bacillati</taxon>
        <taxon>Bacillota</taxon>
        <taxon>Bacilli</taxon>
        <taxon>Bacillales</taxon>
        <taxon>Paenibacillaceae</taxon>
        <taxon>Cohnella</taxon>
    </lineage>
</organism>
<keyword evidence="1" id="KW-0121">Carboxypeptidase</keyword>
<dbReference type="SUPFAM" id="SSF49464">
    <property type="entry name" value="Carboxypeptidase regulatory domain-like"/>
    <property type="match status" value="1"/>
</dbReference>
<reference evidence="1 2" key="1">
    <citation type="submission" date="2022-10" db="EMBL/GenBank/DDBJ databases">
        <title>Comparative genomic analysis of Cohnella hashimotonis sp. nov., isolated from the International Space Station.</title>
        <authorList>
            <person name="Simpson A."/>
            <person name="Venkateswaran K."/>
        </authorList>
    </citation>
    <scope>NUCLEOTIDE SEQUENCE [LARGE SCALE GENOMIC DNA]</scope>
    <source>
        <strain evidence="1 2">DSM 18997</strain>
    </source>
</reference>
<proteinExistence type="predicted"/>
<dbReference type="GO" id="GO:0004180">
    <property type="term" value="F:carboxypeptidase activity"/>
    <property type="evidence" value="ECO:0007669"/>
    <property type="project" value="UniProtKB-KW"/>
</dbReference>